<evidence type="ECO:0000313" key="2">
    <source>
        <dbReference type="EMBL" id="OMH79922.1"/>
    </source>
</evidence>
<feature type="signal peptide" evidence="1">
    <location>
        <begin position="1"/>
        <end position="20"/>
    </location>
</feature>
<keyword evidence="3" id="KW-1185">Reference proteome</keyword>
<protein>
    <submittedName>
        <fullName evidence="2">Uncharacterized protein</fullName>
    </submittedName>
</protein>
<gene>
    <name evidence="2" type="ORF">AX774_g6651</name>
</gene>
<name>A0A1R1PGE5_ZANCU</name>
<dbReference type="Proteomes" id="UP000188320">
    <property type="component" value="Unassembled WGS sequence"/>
</dbReference>
<dbReference type="EMBL" id="LSSK01001359">
    <property type="protein sequence ID" value="OMH79922.1"/>
    <property type="molecule type" value="Genomic_DNA"/>
</dbReference>
<sequence length="76" mass="8546">MIIHLAFCFAELTLLPPLYPFMNFIITTTTAPQKKDYAELAILPPPPKTFHSYMAFVLISPQKTSLVTNVCFGFGH</sequence>
<evidence type="ECO:0000256" key="1">
    <source>
        <dbReference type="SAM" id="SignalP"/>
    </source>
</evidence>
<dbReference type="AlphaFoldDB" id="A0A1R1PGE5"/>
<proteinExistence type="predicted"/>
<evidence type="ECO:0000313" key="3">
    <source>
        <dbReference type="Proteomes" id="UP000188320"/>
    </source>
</evidence>
<accession>A0A1R1PGE5</accession>
<keyword evidence="1" id="KW-0732">Signal</keyword>
<comment type="caution">
    <text evidence="2">The sequence shown here is derived from an EMBL/GenBank/DDBJ whole genome shotgun (WGS) entry which is preliminary data.</text>
</comment>
<reference evidence="3" key="1">
    <citation type="submission" date="2017-01" db="EMBL/GenBank/DDBJ databases">
        <authorList>
            <person name="Wang Y."/>
            <person name="White M."/>
            <person name="Kvist S."/>
            <person name="Moncalvo J.-M."/>
        </authorList>
    </citation>
    <scope>NUCLEOTIDE SEQUENCE [LARGE SCALE GENOMIC DNA]</scope>
    <source>
        <strain evidence="3">COL-18-3</strain>
    </source>
</reference>
<feature type="chain" id="PRO_5012255277" evidence="1">
    <location>
        <begin position="21"/>
        <end position="76"/>
    </location>
</feature>
<organism evidence="2 3">
    <name type="scientific">Zancudomyces culisetae</name>
    <name type="common">Gut fungus</name>
    <name type="synonym">Smittium culisetae</name>
    <dbReference type="NCBI Taxonomy" id="1213189"/>
    <lineage>
        <taxon>Eukaryota</taxon>
        <taxon>Fungi</taxon>
        <taxon>Fungi incertae sedis</taxon>
        <taxon>Zoopagomycota</taxon>
        <taxon>Kickxellomycotina</taxon>
        <taxon>Harpellomycetes</taxon>
        <taxon>Harpellales</taxon>
        <taxon>Legeriomycetaceae</taxon>
        <taxon>Zancudomyces</taxon>
    </lineage>
</organism>